<comment type="similarity">
    <text evidence="2 6">Belongs to the RRF family.</text>
</comment>
<evidence type="ECO:0000256" key="4">
    <source>
        <dbReference type="ARBA" id="ARBA00022917"/>
    </source>
</evidence>
<accession>A0A0H4WSX7</accession>
<evidence type="ECO:0000256" key="2">
    <source>
        <dbReference type="ARBA" id="ARBA00005912"/>
    </source>
</evidence>
<dbReference type="HAMAP" id="MF_00040">
    <property type="entry name" value="RRF"/>
    <property type="match status" value="1"/>
</dbReference>
<dbReference type="AlphaFoldDB" id="A0A0H4WSX7"/>
<dbReference type="SUPFAM" id="SSF55194">
    <property type="entry name" value="Ribosome recycling factor, RRF"/>
    <property type="match status" value="1"/>
</dbReference>
<comment type="function">
    <text evidence="5 6">Responsible for the release of ribosomes from messenger RNA at the termination of protein biosynthesis. May increase the efficiency of translation by recycling ribosomes from one round of translation to another.</text>
</comment>
<organism evidence="8 9">
    <name type="scientific">Pseudomyxococcus hansupus</name>
    <dbReference type="NCBI Taxonomy" id="1297742"/>
    <lineage>
        <taxon>Bacteria</taxon>
        <taxon>Pseudomonadati</taxon>
        <taxon>Myxococcota</taxon>
        <taxon>Myxococcia</taxon>
        <taxon>Myxococcales</taxon>
        <taxon>Cystobacterineae</taxon>
        <taxon>Myxococcaceae</taxon>
        <taxon>Pseudomyxococcus</taxon>
    </lineage>
</organism>
<dbReference type="Gene3D" id="3.30.1360.40">
    <property type="match status" value="1"/>
</dbReference>
<dbReference type="GO" id="GO:0043023">
    <property type="term" value="F:ribosomal large subunit binding"/>
    <property type="evidence" value="ECO:0007669"/>
    <property type="project" value="TreeGrafter"/>
</dbReference>
<dbReference type="InterPro" id="IPR036191">
    <property type="entry name" value="RRF_sf"/>
</dbReference>
<dbReference type="Gene3D" id="1.10.132.20">
    <property type="entry name" value="Ribosome-recycling factor"/>
    <property type="match status" value="1"/>
</dbReference>
<dbReference type="RefSeq" id="WP_002634635.1">
    <property type="nucleotide sequence ID" value="NZ_CP012109.1"/>
</dbReference>
<dbReference type="KEGG" id="mym:A176_001570"/>
<dbReference type="PATRIC" id="fig|1297742.4.peg.1585"/>
<reference evidence="8 9" key="1">
    <citation type="journal article" date="2016" name="PLoS ONE">
        <title>Complete Genome Sequence and Comparative Genomics of a Novel Myxobacterium Myxococcus hansupus.</title>
        <authorList>
            <person name="Sharma G."/>
            <person name="Narwani T."/>
            <person name="Subramanian S."/>
        </authorList>
    </citation>
    <scope>NUCLEOTIDE SEQUENCE [LARGE SCALE GENOMIC DNA]</scope>
    <source>
        <strain evidence="9">mixupus</strain>
    </source>
</reference>
<dbReference type="OrthoDB" id="9804006at2"/>
<dbReference type="eggNOG" id="COG0233">
    <property type="taxonomic scope" value="Bacteria"/>
</dbReference>
<evidence type="ECO:0000313" key="9">
    <source>
        <dbReference type="Proteomes" id="UP000009026"/>
    </source>
</evidence>
<protein>
    <recommendedName>
        <fullName evidence="6">Ribosome-recycling factor</fullName>
        <shortName evidence="6">RRF</shortName>
    </recommendedName>
    <alternativeName>
        <fullName evidence="6">Ribosome-releasing factor</fullName>
    </alternativeName>
</protein>
<comment type="subcellular location">
    <subcellularLocation>
        <location evidence="1 6">Cytoplasm</location>
    </subcellularLocation>
</comment>
<dbReference type="NCBIfam" id="TIGR00496">
    <property type="entry name" value="frr"/>
    <property type="match status" value="1"/>
</dbReference>
<evidence type="ECO:0000313" key="8">
    <source>
        <dbReference type="EMBL" id="AKQ64658.1"/>
    </source>
</evidence>
<dbReference type="GO" id="GO:0002184">
    <property type="term" value="P:cytoplasmic translational termination"/>
    <property type="evidence" value="ECO:0007669"/>
    <property type="project" value="TreeGrafter"/>
</dbReference>
<dbReference type="GO" id="GO:0005829">
    <property type="term" value="C:cytosol"/>
    <property type="evidence" value="ECO:0007669"/>
    <property type="project" value="GOC"/>
</dbReference>
<feature type="domain" description="Ribosome recycling factor" evidence="7">
    <location>
        <begin position="20"/>
        <end position="183"/>
    </location>
</feature>
<keyword evidence="9" id="KW-1185">Reference proteome</keyword>
<dbReference type="FunFam" id="1.10.132.20:FF:000001">
    <property type="entry name" value="Ribosome-recycling factor"/>
    <property type="match status" value="1"/>
</dbReference>
<dbReference type="InterPro" id="IPR002661">
    <property type="entry name" value="Ribosome_recyc_fac"/>
</dbReference>
<dbReference type="PANTHER" id="PTHR20982">
    <property type="entry name" value="RIBOSOME RECYCLING FACTOR"/>
    <property type="match status" value="1"/>
</dbReference>
<evidence type="ECO:0000256" key="6">
    <source>
        <dbReference type="HAMAP-Rule" id="MF_00040"/>
    </source>
</evidence>
<dbReference type="STRING" id="1297742.A176_001570"/>
<sequence length="185" mass="20786">MSGDVVAELKGRIDKSLEGLRTDLTKVRTGRASTAILDGVRVDYYGTPTPLSGVASVNAPEPRLITIKPWEKSVLKEIEKALREANLGINPMNDGEMIRLPFPPLTEERRKDIAKQVKNKGEEFKVAIRNLRRDANEALKTQLKDKKITEDDHKRITETVQKQTDAGIAQVDDIVKKKEKEVMEV</sequence>
<evidence type="ECO:0000259" key="7">
    <source>
        <dbReference type="Pfam" id="PF01765"/>
    </source>
</evidence>
<gene>
    <name evidence="6" type="primary">frr</name>
    <name evidence="8" type="ORF">A176_001570</name>
</gene>
<dbReference type="PANTHER" id="PTHR20982:SF3">
    <property type="entry name" value="MITOCHONDRIAL RIBOSOME RECYCLING FACTOR PSEUDO 1"/>
    <property type="match status" value="1"/>
</dbReference>
<dbReference type="EMBL" id="CP012109">
    <property type="protein sequence ID" value="AKQ64658.1"/>
    <property type="molecule type" value="Genomic_DNA"/>
</dbReference>
<dbReference type="CDD" id="cd00520">
    <property type="entry name" value="RRF"/>
    <property type="match status" value="1"/>
</dbReference>
<keyword evidence="3 6" id="KW-0963">Cytoplasm</keyword>
<dbReference type="Proteomes" id="UP000009026">
    <property type="component" value="Chromosome"/>
</dbReference>
<dbReference type="InterPro" id="IPR023584">
    <property type="entry name" value="Ribosome_recyc_fac_dom"/>
</dbReference>
<dbReference type="FunFam" id="3.30.1360.40:FF:000001">
    <property type="entry name" value="Ribosome-recycling factor"/>
    <property type="match status" value="1"/>
</dbReference>
<name>A0A0H4WSX7_9BACT</name>
<proteinExistence type="inferred from homology"/>
<keyword evidence="4 6" id="KW-0648">Protein biosynthesis</keyword>
<evidence type="ECO:0000256" key="3">
    <source>
        <dbReference type="ARBA" id="ARBA00022490"/>
    </source>
</evidence>
<evidence type="ECO:0000256" key="5">
    <source>
        <dbReference type="ARBA" id="ARBA00025050"/>
    </source>
</evidence>
<dbReference type="Pfam" id="PF01765">
    <property type="entry name" value="RRF"/>
    <property type="match status" value="1"/>
</dbReference>
<evidence type="ECO:0000256" key="1">
    <source>
        <dbReference type="ARBA" id="ARBA00004496"/>
    </source>
</evidence>